<evidence type="ECO:0000313" key="1">
    <source>
        <dbReference type="EMBL" id="PZN82504.1"/>
    </source>
</evidence>
<accession>A0A2W4TD55</accession>
<sequence length="100" mass="10964">MDGNKSVMQMLKSGNMPTRSFMFAVAGTSVVAPSLPSLDAGFRHPCRNDVFSTLVYNDENSGLGTLILQAPAWPFLGKLELQKPHSQAGAWKRVKFQLKP</sequence>
<gene>
    <name evidence="1" type="ORF">DM484_06300</name>
</gene>
<name>A0A2W4TD55_9GAMM</name>
<protein>
    <submittedName>
        <fullName evidence="1">Uncharacterized protein</fullName>
    </submittedName>
</protein>
<proteinExistence type="predicted"/>
<comment type="caution">
    <text evidence="1">The sequence shown here is derived from an EMBL/GenBank/DDBJ whole genome shotgun (WGS) entry which is preliminary data.</text>
</comment>
<reference evidence="1 2" key="1">
    <citation type="journal article" date="2018" name="Aquat. Microb. Ecol.">
        <title>Gammaproteobacterial methanotrophs dominate.</title>
        <authorList>
            <person name="Rissanen A.J."/>
            <person name="Saarenheimo J."/>
            <person name="Tiirola M."/>
            <person name="Peura S."/>
            <person name="Aalto S.L."/>
            <person name="Karvinen A."/>
            <person name="Nykanen H."/>
        </authorList>
    </citation>
    <scope>NUCLEOTIDE SEQUENCE [LARGE SCALE GENOMIC DNA]</scope>
    <source>
        <strain evidence="1">AMbin10</strain>
    </source>
</reference>
<dbReference type="Proteomes" id="UP000249396">
    <property type="component" value="Unassembled WGS sequence"/>
</dbReference>
<evidence type="ECO:0000313" key="2">
    <source>
        <dbReference type="Proteomes" id="UP000249396"/>
    </source>
</evidence>
<dbReference type="AlphaFoldDB" id="A0A2W4TD55"/>
<dbReference type="EMBL" id="QJPH01000216">
    <property type="protein sequence ID" value="PZN82504.1"/>
    <property type="molecule type" value="Genomic_DNA"/>
</dbReference>
<organism evidence="1 2">
    <name type="scientific">Candidatus Methylumidiphilus alinenensis</name>
    <dbReference type="NCBI Taxonomy" id="2202197"/>
    <lineage>
        <taxon>Bacteria</taxon>
        <taxon>Pseudomonadati</taxon>
        <taxon>Pseudomonadota</taxon>
        <taxon>Gammaproteobacteria</taxon>
        <taxon>Methylococcales</taxon>
        <taxon>Candidatus Methylumidiphilus</taxon>
    </lineage>
</organism>